<dbReference type="EMBL" id="MT145138">
    <property type="protein sequence ID" value="QJI03997.1"/>
    <property type="molecule type" value="Genomic_DNA"/>
</dbReference>
<organism evidence="1">
    <name type="scientific">viral metagenome</name>
    <dbReference type="NCBI Taxonomy" id="1070528"/>
    <lineage>
        <taxon>unclassified sequences</taxon>
        <taxon>metagenomes</taxon>
        <taxon>organismal metagenomes</taxon>
    </lineage>
</organism>
<sequence length="150" mass="17416">MIEISAQITADYKYAPLPMDVGKAREHKPNQIVRLKVYGVQKPGSVIQMNLYWACCQTVANVMNDLDRKEWNTKNKVDFGCRVELHFVDPELVIVRPDKSVQFHYRSIAFKNLKHIERCSYFDEAFKVMAKVIDNTVEMLQEMAKSNMKG</sequence>
<name>A0A6M3Y1A2_9ZZZZ</name>
<gene>
    <name evidence="1" type="ORF">TM448B05796_0007</name>
</gene>
<protein>
    <submittedName>
        <fullName evidence="1">Uncharacterized protein</fullName>
    </submittedName>
</protein>
<dbReference type="AlphaFoldDB" id="A0A6M3Y1A2"/>
<proteinExistence type="predicted"/>
<reference evidence="1" key="1">
    <citation type="submission" date="2020-03" db="EMBL/GenBank/DDBJ databases">
        <title>The deep terrestrial virosphere.</title>
        <authorList>
            <person name="Holmfeldt K."/>
            <person name="Nilsson E."/>
            <person name="Simone D."/>
            <person name="Lopez-Fernandez M."/>
            <person name="Wu X."/>
            <person name="de Brujin I."/>
            <person name="Lundin D."/>
            <person name="Andersson A."/>
            <person name="Bertilsson S."/>
            <person name="Dopson M."/>
        </authorList>
    </citation>
    <scope>NUCLEOTIDE SEQUENCE</scope>
    <source>
        <strain evidence="1">TM448B05796</strain>
    </source>
</reference>
<accession>A0A6M3Y1A2</accession>
<evidence type="ECO:0000313" key="1">
    <source>
        <dbReference type="EMBL" id="QJI03997.1"/>
    </source>
</evidence>